<evidence type="ECO:0000259" key="3">
    <source>
        <dbReference type="SMART" id="SM00587"/>
    </source>
</evidence>
<dbReference type="Gene3D" id="3.90.1200.10">
    <property type="match status" value="1"/>
</dbReference>
<reference evidence="4 5" key="1">
    <citation type="submission" date="2024-03" db="EMBL/GenBank/DDBJ databases">
        <title>The genome assembly and annotation of the cricket Gryllus longicercus Weissman &amp; Gray.</title>
        <authorList>
            <person name="Szrajer S."/>
            <person name="Gray D."/>
            <person name="Ylla G."/>
        </authorList>
    </citation>
    <scope>NUCLEOTIDE SEQUENCE [LARGE SCALE GENOMIC DNA]</scope>
    <source>
        <strain evidence="4">DAG 2021-001</strain>
        <tissue evidence="4">Whole body minus gut</tissue>
    </source>
</reference>
<dbReference type="AlphaFoldDB" id="A0AAN9Z3W6"/>
<keyword evidence="2" id="KW-1133">Transmembrane helix</keyword>
<keyword evidence="5" id="KW-1185">Reference proteome</keyword>
<comment type="caution">
    <text evidence="4">The sequence shown here is derived from an EMBL/GenBank/DDBJ whole genome shotgun (WGS) entry which is preliminary data.</text>
</comment>
<feature type="region of interest" description="Disordered" evidence="1">
    <location>
        <begin position="213"/>
        <end position="244"/>
    </location>
</feature>
<keyword evidence="2" id="KW-0812">Transmembrane</keyword>
<feature type="compositionally biased region" description="Low complexity" evidence="1">
    <location>
        <begin position="486"/>
        <end position="497"/>
    </location>
</feature>
<organism evidence="4 5">
    <name type="scientific">Gryllus longicercus</name>
    <dbReference type="NCBI Taxonomy" id="2509291"/>
    <lineage>
        <taxon>Eukaryota</taxon>
        <taxon>Metazoa</taxon>
        <taxon>Ecdysozoa</taxon>
        <taxon>Arthropoda</taxon>
        <taxon>Hexapoda</taxon>
        <taxon>Insecta</taxon>
        <taxon>Pterygota</taxon>
        <taxon>Neoptera</taxon>
        <taxon>Polyneoptera</taxon>
        <taxon>Orthoptera</taxon>
        <taxon>Ensifera</taxon>
        <taxon>Gryllidea</taxon>
        <taxon>Grylloidea</taxon>
        <taxon>Gryllidae</taxon>
        <taxon>Gryllinae</taxon>
        <taxon>Gryllus</taxon>
    </lineage>
</organism>
<feature type="compositionally biased region" description="Low complexity" evidence="1">
    <location>
        <begin position="439"/>
        <end position="463"/>
    </location>
</feature>
<name>A0AAN9Z3W6_9ORTH</name>
<feature type="region of interest" description="Disordered" evidence="1">
    <location>
        <begin position="376"/>
        <end position="784"/>
    </location>
</feature>
<dbReference type="EMBL" id="JAZDUA010000348">
    <property type="protein sequence ID" value="KAK7794079.1"/>
    <property type="molecule type" value="Genomic_DNA"/>
</dbReference>
<dbReference type="SUPFAM" id="SSF56112">
    <property type="entry name" value="Protein kinase-like (PK-like)"/>
    <property type="match status" value="1"/>
</dbReference>
<evidence type="ECO:0000256" key="2">
    <source>
        <dbReference type="SAM" id="Phobius"/>
    </source>
</evidence>
<feature type="region of interest" description="Disordered" evidence="1">
    <location>
        <begin position="256"/>
        <end position="277"/>
    </location>
</feature>
<accession>A0AAN9Z3W6</accession>
<dbReference type="Proteomes" id="UP001378592">
    <property type="component" value="Unassembled WGS sequence"/>
</dbReference>
<proteinExistence type="predicted"/>
<feature type="region of interest" description="Disordered" evidence="1">
    <location>
        <begin position="165"/>
        <end position="196"/>
    </location>
</feature>
<dbReference type="InterPro" id="IPR011009">
    <property type="entry name" value="Kinase-like_dom_sf"/>
</dbReference>
<dbReference type="Pfam" id="PF02958">
    <property type="entry name" value="EcKL"/>
    <property type="match status" value="1"/>
</dbReference>
<feature type="domain" description="CHK kinase-like" evidence="3">
    <location>
        <begin position="856"/>
        <end position="1033"/>
    </location>
</feature>
<feature type="compositionally biased region" description="Low complexity" evidence="1">
    <location>
        <begin position="628"/>
        <end position="645"/>
    </location>
</feature>
<dbReference type="SMART" id="SM00587">
    <property type="entry name" value="CHK"/>
    <property type="match status" value="1"/>
</dbReference>
<evidence type="ECO:0000313" key="4">
    <source>
        <dbReference type="EMBL" id="KAK7794079.1"/>
    </source>
</evidence>
<feature type="transmembrane region" description="Helical" evidence="2">
    <location>
        <begin position="50"/>
        <end position="70"/>
    </location>
</feature>
<dbReference type="InterPro" id="IPR015897">
    <property type="entry name" value="CHK_kinase-like"/>
</dbReference>
<sequence length="1092" mass="118954">MKCDVRNDALVAWRGYQRLHAGTASARNSQEVKWREAESKNAKNTKKRKIAAYGGVALRVCQFLILISILRTSSLRRYFVAVKAPDLVFQWSSLICQFMRVRAPVGSVSSGEFFVWEVPIDMDEGSSNFQGNITKQGGSTQLFQNPRTPENLPMVEEICIKTEDTSTANDNSDKAEGCTLKMDVTSPNGKMEVGSPKTDVLSMKMDVVSPKMEASSPSMDISSPNMEVSSPTMEVSSPNAEEGSAKMEEVAVKMGEVSVKSEERSTSKDSANMEQGSEKMEEVAAKMGEVSVKAEGNMMDDIPSEKGSVKMEEVSVKMEKVSVQSEQVSPKDATFKADGDSEKKIQHYRGVACVTEGEVPDWLTVDLLVRAIRNDKPGTKKPQIRPFGSPASKTRAASHGHPPSKVQPHQMVSPYNNPLLNRPSGTHMLGEPSTSHVARPSNSPSANRASSSQTVSRTSTSESPGKASTSQSSGNKLPNSQTANKPSSSCTSDSTPPERTSSQNKGKAGPGVRIKGKSSLSLNKGKAPAGEASSRASGSSVEGRDSGNGSEGGSSAGMSGLSDDGGSKSSDNSSEYVSTNKDCENKICDIQGRTSSVLERQSSNDENKDSEHIGSKLSDDNLEEKSVDCSAEAASSSSVASNTVANPTGCRSELEKTEALDTFKKPIDPPKRPLKKTGVPLKGAVRKLVDPSKDTFKKPIDPPKRTLKKPIDSSKIIKKTSEPPKVRFKKPEVSPKDAMQKPTETSRTVFKNAEESSKGTFKKPFDPPKHAMKKTTTTPKKPKQPPLQVIRFISQRLSSGNTVYRVRATAVRGSVARDCHLVVKRCSNAAEVTYYKKVAPRIPYVPRVLLCDKNVVVMDDLVHEGFRRPRGKFTPAQMTVAIDGLAHMHTASVVALKRDPSLLEAFPQAAKATESDIARDLRMLADRVKSWSLPDADYYAARCRALAECVPYLLERLEPADTNMTVLLHGNISPRNVFFLYDSRNPRLPAMASFVDFANVYWGHPALDISLVTGRAGGFWEGYKIILLSLLTRASGRMWMPQPEIKDCGETYAFALLRAVCSSVSGTAAKVLEARLQELFPVFRQYSWLDFW</sequence>
<dbReference type="InterPro" id="IPR004119">
    <property type="entry name" value="EcKL"/>
</dbReference>
<feature type="compositionally biased region" description="Polar residues" evidence="1">
    <location>
        <begin position="215"/>
        <end position="239"/>
    </location>
</feature>
<feature type="compositionally biased region" description="Basic and acidic residues" evidence="1">
    <location>
        <begin position="752"/>
        <end position="769"/>
    </location>
</feature>
<feature type="compositionally biased region" description="Low complexity" evidence="1">
    <location>
        <begin position="556"/>
        <end position="574"/>
    </location>
</feature>
<gene>
    <name evidence="4" type="ORF">R5R35_010286</name>
</gene>
<feature type="compositionally biased region" description="Basic and acidic residues" evidence="1">
    <location>
        <begin position="602"/>
        <end position="627"/>
    </location>
</feature>
<feature type="compositionally biased region" description="Basic and acidic residues" evidence="1">
    <location>
        <begin position="719"/>
        <end position="739"/>
    </location>
</feature>
<evidence type="ECO:0000256" key="1">
    <source>
        <dbReference type="SAM" id="MobiDB-lite"/>
    </source>
</evidence>
<feature type="compositionally biased region" description="Basic and acidic residues" evidence="1">
    <location>
        <begin position="652"/>
        <end position="671"/>
    </location>
</feature>
<feature type="compositionally biased region" description="Low complexity" evidence="1">
    <location>
        <begin position="517"/>
        <end position="541"/>
    </location>
</feature>
<feature type="compositionally biased region" description="Polar residues" evidence="1">
    <location>
        <begin position="466"/>
        <end position="485"/>
    </location>
</feature>
<feature type="compositionally biased region" description="Polar residues" evidence="1">
    <location>
        <begin position="592"/>
        <end position="601"/>
    </location>
</feature>
<keyword evidence="2" id="KW-0472">Membrane</keyword>
<feature type="compositionally biased region" description="Basic and acidic residues" evidence="1">
    <location>
        <begin position="687"/>
        <end position="712"/>
    </location>
</feature>
<protein>
    <recommendedName>
        <fullName evidence="3">CHK kinase-like domain-containing protein</fullName>
    </recommendedName>
</protein>
<evidence type="ECO:0000313" key="5">
    <source>
        <dbReference type="Proteomes" id="UP001378592"/>
    </source>
</evidence>